<evidence type="ECO:0000313" key="2">
    <source>
        <dbReference type="Proteomes" id="UP001548832"/>
    </source>
</evidence>
<keyword evidence="1" id="KW-0540">Nuclease</keyword>
<name>A0ABV2D7T3_9HYPH</name>
<dbReference type="RefSeq" id="WP_354457910.1">
    <property type="nucleotide sequence ID" value="NZ_JBEWSZ010000001.1"/>
</dbReference>
<protein>
    <submittedName>
        <fullName evidence="1">HNH endonuclease</fullName>
    </submittedName>
</protein>
<proteinExistence type="predicted"/>
<keyword evidence="1" id="KW-0378">Hydrolase</keyword>
<organism evidence="1 2">
    <name type="scientific">Mesorhizobium shangrilense</name>
    <dbReference type="NCBI Taxonomy" id="460060"/>
    <lineage>
        <taxon>Bacteria</taxon>
        <taxon>Pseudomonadati</taxon>
        <taxon>Pseudomonadota</taxon>
        <taxon>Alphaproteobacteria</taxon>
        <taxon>Hyphomicrobiales</taxon>
        <taxon>Phyllobacteriaceae</taxon>
        <taxon>Mesorhizobium</taxon>
    </lineage>
</organism>
<keyword evidence="2" id="KW-1185">Reference proteome</keyword>
<comment type="caution">
    <text evidence="1">The sequence shown here is derived from an EMBL/GenBank/DDBJ whole genome shotgun (WGS) entry which is preliminary data.</text>
</comment>
<dbReference type="EMBL" id="JBEWSZ010000001">
    <property type="protein sequence ID" value="MET2825833.1"/>
    <property type="molecule type" value="Genomic_DNA"/>
</dbReference>
<dbReference type="Proteomes" id="UP001548832">
    <property type="component" value="Unassembled WGS sequence"/>
</dbReference>
<gene>
    <name evidence="1" type="ORF">ABVQ20_02465</name>
</gene>
<accession>A0ABV2D7T3</accession>
<keyword evidence="1" id="KW-0255">Endonuclease</keyword>
<sequence>MPVTKGSGNPKWTRDESLLALDLLYRHGKPIDRHHTDVLELSNLLRAASIYPEAGRKDNFRNADGVALKMQNLLSAIDPNRGLSFSNTDTKVVAEFPSSRKIELAQLATAIRLALLAGFLIETDDEDLEFAEGRILTVRHRQRDRRLRTKLIEARRPSGLKCEVCSFGVTANAPRSTDSLFEGHHTIPLAAAEGERYTRLSDMSLLCACCHRFIHRLIADNKRWIGIAEASEARTKIHL</sequence>
<evidence type="ECO:0000313" key="1">
    <source>
        <dbReference type="EMBL" id="MET2825833.1"/>
    </source>
</evidence>
<reference evidence="1 2" key="1">
    <citation type="submission" date="2024-06" db="EMBL/GenBank/DDBJ databases">
        <authorList>
            <person name="Kim D.-U."/>
        </authorList>
    </citation>
    <scope>NUCLEOTIDE SEQUENCE [LARGE SCALE GENOMIC DNA]</scope>
    <source>
        <strain evidence="1 2">KACC15460</strain>
    </source>
</reference>
<dbReference type="GO" id="GO:0004519">
    <property type="term" value="F:endonuclease activity"/>
    <property type="evidence" value="ECO:0007669"/>
    <property type="project" value="UniProtKB-KW"/>
</dbReference>